<dbReference type="PANTHER" id="PTHR47691:SF3">
    <property type="entry name" value="HTH-TYPE TRANSCRIPTIONAL REGULATOR RV0890C-RELATED"/>
    <property type="match status" value="1"/>
</dbReference>
<keyword evidence="3" id="KW-1185">Reference proteome</keyword>
<dbReference type="RefSeq" id="WP_076162898.1">
    <property type="nucleotide sequence ID" value="NZ_JBEZVB010000014.1"/>
</dbReference>
<dbReference type="InterPro" id="IPR027417">
    <property type="entry name" value="P-loop_NTPase"/>
</dbReference>
<evidence type="ECO:0000313" key="3">
    <source>
        <dbReference type="Proteomes" id="UP000187486"/>
    </source>
</evidence>
<dbReference type="InterPro" id="IPR002182">
    <property type="entry name" value="NB-ARC"/>
</dbReference>
<dbReference type="EMBL" id="MQUQ01000011">
    <property type="protein sequence ID" value="OLZ50048.1"/>
    <property type="molecule type" value="Genomic_DNA"/>
</dbReference>
<reference evidence="2 3" key="1">
    <citation type="submission" date="2016-01" db="EMBL/GenBank/DDBJ databases">
        <title>Amycolatopsis coloradensis genome sequencing and assembly.</title>
        <authorList>
            <person name="Mayilraj S."/>
        </authorList>
    </citation>
    <scope>NUCLEOTIDE SEQUENCE [LARGE SCALE GENOMIC DNA]</scope>
    <source>
        <strain evidence="2 3">DSM 44225</strain>
    </source>
</reference>
<dbReference type="STRING" id="76021.BS329_20700"/>
<dbReference type="Pfam" id="PF00931">
    <property type="entry name" value="NB-ARC"/>
    <property type="match status" value="1"/>
</dbReference>
<proteinExistence type="predicted"/>
<accession>A0A1R0KQZ2</accession>
<name>A0A1R0KQZ2_9PSEU</name>
<evidence type="ECO:0000313" key="2">
    <source>
        <dbReference type="EMBL" id="OLZ50048.1"/>
    </source>
</evidence>
<protein>
    <recommendedName>
        <fullName evidence="1">NB-ARC domain-containing protein</fullName>
    </recommendedName>
</protein>
<dbReference type="SUPFAM" id="SSF52540">
    <property type="entry name" value="P-loop containing nucleoside triphosphate hydrolases"/>
    <property type="match status" value="1"/>
</dbReference>
<organism evidence="2 3">
    <name type="scientific">Amycolatopsis coloradensis</name>
    <dbReference type="NCBI Taxonomy" id="76021"/>
    <lineage>
        <taxon>Bacteria</taxon>
        <taxon>Bacillati</taxon>
        <taxon>Actinomycetota</taxon>
        <taxon>Actinomycetes</taxon>
        <taxon>Pseudonocardiales</taxon>
        <taxon>Pseudonocardiaceae</taxon>
        <taxon>Amycolatopsis</taxon>
    </lineage>
</organism>
<dbReference type="AlphaFoldDB" id="A0A1R0KQZ2"/>
<dbReference type="Proteomes" id="UP000187486">
    <property type="component" value="Unassembled WGS sequence"/>
</dbReference>
<dbReference type="PRINTS" id="PR00364">
    <property type="entry name" value="DISEASERSIST"/>
</dbReference>
<sequence>MRSELGTDRLVTLTGPGGVGKTRLAVETAGGLADAFPDGVWLVELAILDRQGNPGTSAELADLVAAVLGLRDDATTALFPSAGPVSSLDRLTGALRTKRLLLVLDNCEHVTEAAAELVGRLLSTAPGLRILATSRQPLAVDGEQVWPVSPLEPPAPGAAIEAVRESSAVRLFLARASAAVPGFDLTTGNADAVATICRRLDGIPLALELAATRIRALGARELAARVDDRFRLLSGGNRGAPARQRTLRAAGPPQRCRTLCRSH</sequence>
<dbReference type="GO" id="GO:0043531">
    <property type="term" value="F:ADP binding"/>
    <property type="evidence" value="ECO:0007669"/>
    <property type="project" value="InterPro"/>
</dbReference>
<dbReference type="PANTHER" id="PTHR47691">
    <property type="entry name" value="REGULATOR-RELATED"/>
    <property type="match status" value="1"/>
</dbReference>
<comment type="caution">
    <text evidence="2">The sequence shown here is derived from an EMBL/GenBank/DDBJ whole genome shotgun (WGS) entry which is preliminary data.</text>
</comment>
<feature type="domain" description="NB-ARC" evidence="1">
    <location>
        <begin position="8"/>
        <end position="136"/>
    </location>
</feature>
<evidence type="ECO:0000259" key="1">
    <source>
        <dbReference type="Pfam" id="PF00931"/>
    </source>
</evidence>
<dbReference type="Gene3D" id="3.40.50.300">
    <property type="entry name" value="P-loop containing nucleotide triphosphate hydrolases"/>
    <property type="match status" value="1"/>
</dbReference>
<gene>
    <name evidence="2" type="ORF">BS329_20700</name>
</gene>